<dbReference type="InterPro" id="IPR000120">
    <property type="entry name" value="Amidase"/>
</dbReference>
<protein>
    <submittedName>
        <fullName evidence="2">Asp-tRNA(Asn)/Glu-tRNA(Gln) amidotransferase subunit GatA</fullName>
    </submittedName>
</protein>
<reference evidence="2" key="1">
    <citation type="submission" date="2020-10" db="EMBL/GenBank/DDBJ databases">
        <authorList>
            <person name="Gilroy R."/>
        </authorList>
    </citation>
    <scope>NUCLEOTIDE SEQUENCE</scope>
    <source>
        <strain evidence="2">ChiGjej1B1-19959</strain>
    </source>
</reference>
<dbReference type="Pfam" id="PF01425">
    <property type="entry name" value="Amidase"/>
    <property type="match status" value="1"/>
</dbReference>
<dbReference type="InterPro" id="IPR023631">
    <property type="entry name" value="Amidase_dom"/>
</dbReference>
<evidence type="ECO:0000259" key="1">
    <source>
        <dbReference type="Pfam" id="PF01425"/>
    </source>
</evidence>
<feature type="non-terminal residue" evidence="2">
    <location>
        <position position="136"/>
    </location>
</feature>
<dbReference type="GO" id="GO:0003824">
    <property type="term" value="F:catalytic activity"/>
    <property type="evidence" value="ECO:0007669"/>
    <property type="project" value="InterPro"/>
</dbReference>
<evidence type="ECO:0000313" key="2">
    <source>
        <dbReference type="EMBL" id="HIU35077.1"/>
    </source>
</evidence>
<dbReference type="EMBL" id="DVMW01000005">
    <property type="protein sequence ID" value="HIU35077.1"/>
    <property type="molecule type" value="Genomic_DNA"/>
</dbReference>
<sequence>MEILELDALTLAGAIQARKLGVREVTECYLNEIEARDGAYHCYNTVCREAALVRADAVQKGLDDGTYTGPLAGVPVGVKDNICTKGVPTTCSSKILSGFLPTYNATVVDRLKDAGMVVLGKLNMDEFAMGSTSETG</sequence>
<comment type="caution">
    <text evidence="2">The sequence shown here is derived from an EMBL/GenBank/DDBJ whole genome shotgun (WGS) entry which is preliminary data.</text>
</comment>
<feature type="domain" description="Amidase" evidence="1">
    <location>
        <begin position="24"/>
        <end position="134"/>
    </location>
</feature>
<accession>A0A9D1IFG3</accession>
<name>A0A9D1IFG3_9FIRM</name>
<dbReference type="PANTHER" id="PTHR11895:SF151">
    <property type="entry name" value="GLUTAMYL-TRNA(GLN) AMIDOTRANSFERASE SUBUNIT A"/>
    <property type="match status" value="1"/>
</dbReference>
<evidence type="ECO:0000313" key="3">
    <source>
        <dbReference type="Proteomes" id="UP000824071"/>
    </source>
</evidence>
<dbReference type="SUPFAM" id="SSF75304">
    <property type="entry name" value="Amidase signature (AS) enzymes"/>
    <property type="match status" value="1"/>
</dbReference>
<dbReference type="InterPro" id="IPR036928">
    <property type="entry name" value="AS_sf"/>
</dbReference>
<dbReference type="AlphaFoldDB" id="A0A9D1IFG3"/>
<reference evidence="2" key="2">
    <citation type="journal article" date="2021" name="PeerJ">
        <title>Extensive microbial diversity within the chicken gut microbiome revealed by metagenomics and culture.</title>
        <authorList>
            <person name="Gilroy R."/>
            <person name="Ravi A."/>
            <person name="Getino M."/>
            <person name="Pursley I."/>
            <person name="Horton D.L."/>
            <person name="Alikhan N.F."/>
            <person name="Baker D."/>
            <person name="Gharbi K."/>
            <person name="Hall N."/>
            <person name="Watson M."/>
            <person name="Adriaenssens E.M."/>
            <person name="Foster-Nyarko E."/>
            <person name="Jarju S."/>
            <person name="Secka A."/>
            <person name="Antonio M."/>
            <person name="Oren A."/>
            <person name="Chaudhuri R.R."/>
            <person name="La Ragione R."/>
            <person name="Hildebrand F."/>
            <person name="Pallen M.J."/>
        </authorList>
    </citation>
    <scope>NUCLEOTIDE SEQUENCE</scope>
    <source>
        <strain evidence="2">ChiGjej1B1-19959</strain>
    </source>
</reference>
<proteinExistence type="predicted"/>
<dbReference type="PANTHER" id="PTHR11895">
    <property type="entry name" value="TRANSAMIDASE"/>
    <property type="match status" value="1"/>
</dbReference>
<gene>
    <name evidence="2" type="ORF">IAC53_00510</name>
</gene>
<dbReference type="Gene3D" id="3.90.1300.10">
    <property type="entry name" value="Amidase signature (AS) domain"/>
    <property type="match status" value="1"/>
</dbReference>
<organism evidence="2 3">
    <name type="scientific">Candidatus Fimenecus excrementigallinarum</name>
    <dbReference type="NCBI Taxonomy" id="2840816"/>
    <lineage>
        <taxon>Bacteria</taxon>
        <taxon>Bacillati</taxon>
        <taxon>Bacillota</taxon>
        <taxon>Clostridia</taxon>
        <taxon>Candidatus Fimenecus</taxon>
    </lineage>
</organism>
<dbReference type="Proteomes" id="UP000824071">
    <property type="component" value="Unassembled WGS sequence"/>
</dbReference>